<evidence type="ECO:0000256" key="5">
    <source>
        <dbReference type="ARBA" id="ARBA00023157"/>
    </source>
</evidence>
<evidence type="ECO:0000256" key="3">
    <source>
        <dbReference type="ARBA" id="ARBA00022827"/>
    </source>
</evidence>
<dbReference type="PROSITE" id="PS51324">
    <property type="entry name" value="ERV_ALR"/>
    <property type="match status" value="1"/>
</dbReference>
<dbReference type="EC" id="1.8.3.2" evidence="8"/>
<gene>
    <name evidence="11" type="ORF">HYH02_006992</name>
</gene>
<dbReference type="FunFam" id="1.20.120.310:FF:000002">
    <property type="entry name" value="Sulfhydryl oxidase"/>
    <property type="match status" value="1"/>
</dbReference>
<feature type="domain" description="ERV/ALR sulfhydryl oxidase" evidence="10">
    <location>
        <begin position="225"/>
        <end position="325"/>
    </location>
</feature>
<evidence type="ECO:0000256" key="4">
    <source>
        <dbReference type="ARBA" id="ARBA00023002"/>
    </source>
</evidence>
<dbReference type="SUPFAM" id="SSF69000">
    <property type="entry name" value="FAD-dependent thiol oxidase"/>
    <property type="match status" value="1"/>
</dbReference>
<comment type="function">
    <text evidence="7">FAD-dependent sulfhydryl oxidase that catalyzes disulfide bond formation. Oxidizes thioredoxin in vitro. Required for the import and folding of small cysteine-containing proteins in the mitochondrial intermembrane space, and can act independently of the oxidoreductase MIA40. Can oxidize the cytochrome c oxidase assembly protein COX19, a typical substrate of MIA40.</text>
</comment>
<name>A0A835WIJ7_9CHLO</name>
<organism evidence="11 12">
    <name type="scientific">Chlamydomonas schloesseri</name>
    <dbReference type="NCBI Taxonomy" id="2026947"/>
    <lineage>
        <taxon>Eukaryota</taxon>
        <taxon>Viridiplantae</taxon>
        <taxon>Chlorophyta</taxon>
        <taxon>core chlorophytes</taxon>
        <taxon>Chlorophyceae</taxon>
        <taxon>CS clade</taxon>
        <taxon>Chlamydomonadales</taxon>
        <taxon>Chlamydomonadaceae</taxon>
        <taxon>Chlamydomonas</taxon>
    </lineage>
</organism>
<dbReference type="OrthoDB" id="17199at2759"/>
<dbReference type="Proteomes" id="UP000613740">
    <property type="component" value="Unassembled WGS sequence"/>
</dbReference>
<dbReference type="InterPro" id="IPR036774">
    <property type="entry name" value="ERV/ALR_sulphydryl_oxid_sf"/>
</dbReference>
<evidence type="ECO:0000256" key="9">
    <source>
        <dbReference type="SAM" id="MobiDB-lite"/>
    </source>
</evidence>
<evidence type="ECO:0000313" key="11">
    <source>
        <dbReference type="EMBL" id="KAG2447963.1"/>
    </source>
</evidence>
<keyword evidence="4 8" id="KW-0560">Oxidoreductase</keyword>
<dbReference type="Pfam" id="PF04777">
    <property type="entry name" value="Evr1_Alr"/>
    <property type="match status" value="1"/>
</dbReference>
<feature type="region of interest" description="Disordered" evidence="9">
    <location>
        <begin position="155"/>
        <end position="185"/>
    </location>
</feature>
<evidence type="ECO:0000259" key="10">
    <source>
        <dbReference type="PROSITE" id="PS51324"/>
    </source>
</evidence>
<evidence type="ECO:0000256" key="7">
    <source>
        <dbReference type="ARBA" id="ARBA00054445"/>
    </source>
</evidence>
<sequence>MSALIDFLMGGRRPAIQASRMRFPGEEEEPAAVPQRPSPKPTSRLPAHLQLNPPQAPRNPPAAASHSANAVPAVATPAGLSASASQVVDSSVSTLGAQPAAASLPAASAAAAPATATAAAPDTTPGSRSNKLSDCKSRACSGVLKAFKRALHEEGQMPAPGPQPASAASSSPPASSASSDLHPPPAATIAAAVGTAMGAAACAAEGGGGGGGAAAAPPPPLAAPCPPDTWELGRATWTFLHSVAAAYPAAPSGRQQALMRGLVEGLAEFYPCEVCREHLREQVAARPPAVESGPAFSLWLCGLHNEVNEMLGKPQFDCSRLGERWREGPADGSCD</sequence>
<evidence type="ECO:0000313" key="12">
    <source>
        <dbReference type="Proteomes" id="UP000613740"/>
    </source>
</evidence>
<dbReference type="EMBL" id="JAEHOD010000019">
    <property type="protein sequence ID" value="KAG2447963.1"/>
    <property type="molecule type" value="Genomic_DNA"/>
</dbReference>
<dbReference type="AlphaFoldDB" id="A0A835WIJ7"/>
<comment type="cofactor">
    <cofactor evidence="1 8">
        <name>FAD</name>
        <dbReference type="ChEBI" id="CHEBI:57692"/>
    </cofactor>
</comment>
<comment type="catalytic activity">
    <reaction evidence="6">
        <text>2 R'C(R)SH + O2 = R'C(R)S-S(R)CR' + H2O2</text>
        <dbReference type="Rhea" id="RHEA:17357"/>
        <dbReference type="ChEBI" id="CHEBI:15379"/>
        <dbReference type="ChEBI" id="CHEBI:16240"/>
        <dbReference type="ChEBI" id="CHEBI:16520"/>
        <dbReference type="ChEBI" id="CHEBI:17412"/>
        <dbReference type="EC" id="1.8.3.2"/>
    </reaction>
    <physiologicalReaction direction="left-to-right" evidence="6">
        <dbReference type="Rhea" id="RHEA:17358"/>
    </physiologicalReaction>
</comment>
<feature type="region of interest" description="Disordered" evidence="9">
    <location>
        <begin position="15"/>
        <end position="106"/>
    </location>
</feature>
<protein>
    <recommendedName>
        <fullName evidence="8">Sulfhydryl oxidase</fullName>
        <ecNumber evidence="8">1.8.3.2</ecNumber>
    </recommendedName>
</protein>
<proteinExistence type="predicted"/>
<feature type="compositionally biased region" description="Low complexity" evidence="9">
    <location>
        <begin position="164"/>
        <end position="185"/>
    </location>
</feature>
<feature type="compositionally biased region" description="Low complexity" evidence="9">
    <location>
        <begin position="61"/>
        <end position="106"/>
    </location>
</feature>
<dbReference type="InterPro" id="IPR039799">
    <property type="entry name" value="ALR/ERV"/>
</dbReference>
<evidence type="ECO:0000256" key="1">
    <source>
        <dbReference type="ARBA" id="ARBA00001974"/>
    </source>
</evidence>
<dbReference type="PANTHER" id="PTHR12645">
    <property type="entry name" value="ALR/ERV"/>
    <property type="match status" value="1"/>
</dbReference>
<dbReference type="InterPro" id="IPR017905">
    <property type="entry name" value="ERV/ALR_sulphydryl_oxidase"/>
</dbReference>
<evidence type="ECO:0000256" key="8">
    <source>
        <dbReference type="RuleBase" id="RU371123"/>
    </source>
</evidence>
<keyword evidence="5" id="KW-1015">Disulfide bond</keyword>
<reference evidence="11" key="1">
    <citation type="journal article" date="2020" name="bioRxiv">
        <title>Comparative genomics of Chlamydomonas.</title>
        <authorList>
            <person name="Craig R.J."/>
            <person name="Hasan A.R."/>
            <person name="Ness R.W."/>
            <person name="Keightley P.D."/>
        </authorList>
    </citation>
    <scope>NUCLEOTIDE SEQUENCE</scope>
    <source>
        <strain evidence="11">CCAP 11/173</strain>
    </source>
</reference>
<dbReference type="Gene3D" id="1.20.120.310">
    <property type="entry name" value="ERV/ALR sulfhydryl oxidase domain"/>
    <property type="match status" value="1"/>
</dbReference>
<keyword evidence="2 8" id="KW-0285">Flavoprotein</keyword>
<comment type="caution">
    <text evidence="11">The sequence shown here is derived from an EMBL/GenBank/DDBJ whole genome shotgun (WGS) entry which is preliminary data.</text>
</comment>
<accession>A0A835WIJ7</accession>
<keyword evidence="12" id="KW-1185">Reference proteome</keyword>
<evidence type="ECO:0000256" key="2">
    <source>
        <dbReference type="ARBA" id="ARBA00022630"/>
    </source>
</evidence>
<dbReference type="GO" id="GO:0050660">
    <property type="term" value="F:flavin adenine dinucleotide binding"/>
    <property type="evidence" value="ECO:0007669"/>
    <property type="project" value="TreeGrafter"/>
</dbReference>
<keyword evidence="3 8" id="KW-0274">FAD</keyword>
<dbReference type="GO" id="GO:0016971">
    <property type="term" value="F:flavin-dependent sulfhydryl oxidase activity"/>
    <property type="evidence" value="ECO:0007669"/>
    <property type="project" value="InterPro"/>
</dbReference>
<evidence type="ECO:0000256" key="6">
    <source>
        <dbReference type="ARBA" id="ARBA00052964"/>
    </source>
</evidence>
<dbReference type="PANTHER" id="PTHR12645:SF0">
    <property type="entry name" value="FAD-LINKED SULFHYDRYL OXIDASE ALR"/>
    <property type="match status" value="1"/>
</dbReference>
<dbReference type="GO" id="GO:0005739">
    <property type="term" value="C:mitochondrion"/>
    <property type="evidence" value="ECO:0007669"/>
    <property type="project" value="TreeGrafter"/>
</dbReference>